<dbReference type="Proteomes" id="UP000077266">
    <property type="component" value="Unassembled WGS sequence"/>
</dbReference>
<dbReference type="InterPro" id="IPR029044">
    <property type="entry name" value="Nucleotide-diphossugar_trans"/>
</dbReference>
<protein>
    <recommendedName>
        <fullName evidence="3">Capsule polysaccharide biosynthesis protein</fullName>
    </recommendedName>
</protein>
<dbReference type="OrthoDB" id="409543at2759"/>
<dbReference type="InParanoid" id="A0A165CU80"/>
<accession>A0A165CU80</accession>
<dbReference type="SUPFAM" id="SSF53448">
    <property type="entry name" value="Nucleotide-diphospho-sugar transferases"/>
    <property type="match status" value="1"/>
</dbReference>
<organism evidence="1 2">
    <name type="scientific">Exidia glandulosa HHB12029</name>
    <dbReference type="NCBI Taxonomy" id="1314781"/>
    <lineage>
        <taxon>Eukaryota</taxon>
        <taxon>Fungi</taxon>
        <taxon>Dikarya</taxon>
        <taxon>Basidiomycota</taxon>
        <taxon>Agaricomycotina</taxon>
        <taxon>Agaricomycetes</taxon>
        <taxon>Auriculariales</taxon>
        <taxon>Exidiaceae</taxon>
        <taxon>Exidia</taxon>
    </lineage>
</organism>
<evidence type="ECO:0008006" key="3">
    <source>
        <dbReference type="Google" id="ProtNLM"/>
    </source>
</evidence>
<sequence length="415" mass="47128">MIMSSFLEYQPPSSRLVQTTRSADTRTEEEIVEYIKSHRPVTHQKNVWAFWDKGWDEMKPWTRRNIVDWVRRLSSSGWEVRVLDVVPDSPRHISVFLEEEMLPRTFYDMNGRHAPQHRSDIVRVLLLYLHGGFWSDVGGVLVRGLDDIWSKIADPADPTEVMGFAPVFAGKFTEDRPLGNTFLGASKGCQFLELWHRVFCESWRDRTDSAGIRNHPLFAHLLPFKMPPTPGEGVTPLDSDVVADYIPQFHAAGRLFALEDPSIGWDGPEFLRDKVMLLSMDEMFRHGVLTGYDGSVQFAHFSLPFAPGSGPEQDAAETFVRTVLEESVIVKFSQGVMPEPVQLATIWDRKENHGKDAAPGTWAEYFRWASVHLEQTRELVPLTHKEKAALSMKVWTAGVLEVIGAETPVRPTSVM</sequence>
<name>A0A165CU80_EXIGL</name>
<evidence type="ECO:0000313" key="1">
    <source>
        <dbReference type="EMBL" id="KZV83128.1"/>
    </source>
</evidence>
<reference evidence="1 2" key="1">
    <citation type="journal article" date="2016" name="Mol. Biol. Evol.">
        <title>Comparative Genomics of Early-Diverging Mushroom-Forming Fungi Provides Insights into the Origins of Lignocellulose Decay Capabilities.</title>
        <authorList>
            <person name="Nagy L.G."/>
            <person name="Riley R."/>
            <person name="Tritt A."/>
            <person name="Adam C."/>
            <person name="Daum C."/>
            <person name="Floudas D."/>
            <person name="Sun H."/>
            <person name="Yadav J.S."/>
            <person name="Pangilinan J."/>
            <person name="Larsson K.H."/>
            <person name="Matsuura K."/>
            <person name="Barry K."/>
            <person name="Labutti K."/>
            <person name="Kuo R."/>
            <person name="Ohm R.A."/>
            <person name="Bhattacharya S.S."/>
            <person name="Shirouzu T."/>
            <person name="Yoshinaga Y."/>
            <person name="Martin F.M."/>
            <person name="Grigoriev I.V."/>
            <person name="Hibbett D.S."/>
        </authorList>
    </citation>
    <scope>NUCLEOTIDE SEQUENCE [LARGE SCALE GENOMIC DNA]</scope>
    <source>
        <strain evidence="1 2">HHB12029</strain>
    </source>
</reference>
<dbReference type="AlphaFoldDB" id="A0A165CU80"/>
<dbReference type="Gene3D" id="3.90.550.20">
    <property type="match status" value="1"/>
</dbReference>
<dbReference type="EMBL" id="KV426287">
    <property type="protein sequence ID" value="KZV83128.1"/>
    <property type="molecule type" value="Genomic_DNA"/>
</dbReference>
<gene>
    <name evidence="1" type="ORF">EXIGLDRAFT_684191</name>
</gene>
<dbReference type="GO" id="GO:0016757">
    <property type="term" value="F:glycosyltransferase activity"/>
    <property type="evidence" value="ECO:0007669"/>
    <property type="project" value="InterPro"/>
</dbReference>
<evidence type="ECO:0000313" key="2">
    <source>
        <dbReference type="Proteomes" id="UP000077266"/>
    </source>
</evidence>
<proteinExistence type="predicted"/>
<dbReference type="InterPro" id="IPR008441">
    <property type="entry name" value="AfumC-like_glycosyl_Trfase"/>
</dbReference>
<keyword evidence="2" id="KW-1185">Reference proteome</keyword>
<dbReference type="Pfam" id="PF05704">
    <property type="entry name" value="Caps_synth"/>
    <property type="match status" value="1"/>
</dbReference>